<comment type="caution">
    <text evidence="1">The sequence shown here is derived from an EMBL/GenBank/DDBJ whole genome shotgun (WGS) entry which is preliminary data.</text>
</comment>
<keyword evidence="2" id="KW-1185">Reference proteome</keyword>
<sequence>MWANLRIVSQTQNNQGACTFHVQKLMEGVNSLGGVCPYPKTLKFVPKIRGVTKLV</sequence>
<evidence type="ECO:0000313" key="2">
    <source>
        <dbReference type="Proteomes" id="UP001062846"/>
    </source>
</evidence>
<gene>
    <name evidence="1" type="ORF">RHMOL_Rhmol01G0184600</name>
</gene>
<organism evidence="1 2">
    <name type="scientific">Rhododendron molle</name>
    <name type="common">Chinese azalea</name>
    <name type="synonym">Azalea mollis</name>
    <dbReference type="NCBI Taxonomy" id="49168"/>
    <lineage>
        <taxon>Eukaryota</taxon>
        <taxon>Viridiplantae</taxon>
        <taxon>Streptophyta</taxon>
        <taxon>Embryophyta</taxon>
        <taxon>Tracheophyta</taxon>
        <taxon>Spermatophyta</taxon>
        <taxon>Magnoliopsida</taxon>
        <taxon>eudicotyledons</taxon>
        <taxon>Gunneridae</taxon>
        <taxon>Pentapetalae</taxon>
        <taxon>asterids</taxon>
        <taxon>Ericales</taxon>
        <taxon>Ericaceae</taxon>
        <taxon>Ericoideae</taxon>
        <taxon>Rhodoreae</taxon>
        <taxon>Rhododendron</taxon>
    </lineage>
</organism>
<evidence type="ECO:0000313" key="1">
    <source>
        <dbReference type="EMBL" id="KAI8572263.1"/>
    </source>
</evidence>
<proteinExistence type="predicted"/>
<name>A0ACC0Q5K0_RHOML</name>
<dbReference type="Proteomes" id="UP001062846">
    <property type="component" value="Chromosome 1"/>
</dbReference>
<accession>A0ACC0Q5K0</accession>
<protein>
    <submittedName>
        <fullName evidence="1">Uncharacterized protein</fullName>
    </submittedName>
</protein>
<dbReference type="EMBL" id="CM046388">
    <property type="protein sequence ID" value="KAI8572263.1"/>
    <property type="molecule type" value="Genomic_DNA"/>
</dbReference>
<reference evidence="1" key="1">
    <citation type="submission" date="2022-02" db="EMBL/GenBank/DDBJ databases">
        <title>Plant Genome Project.</title>
        <authorList>
            <person name="Zhang R.-G."/>
        </authorList>
    </citation>
    <scope>NUCLEOTIDE SEQUENCE</scope>
    <source>
        <strain evidence="1">AT1</strain>
    </source>
</reference>